<dbReference type="PANTHER" id="PTHR30570:SF1">
    <property type="entry name" value="PHOSPHATE-BINDING PROTEIN PSTS"/>
    <property type="match status" value="1"/>
</dbReference>
<evidence type="ECO:0000313" key="5">
    <source>
        <dbReference type="Proteomes" id="UP000240978"/>
    </source>
</evidence>
<proteinExistence type="predicted"/>
<dbReference type="PROSITE" id="PS51257">
    <property type="entry name" value="PROKAR_LIPOPROTEIN"/>
    <property type="match status" value="1"/>
</dbReference>
<dbReference type="PANTHER" id="PTHR30570">
    <property type="entry name" value="PERIPLASMIC PHOSPHATE BINDING COMPONENT OF PHOSPHATE ABC TRANSPORTER"/>
    <property type="match status" value="1"/>
</dbReference>
<keyword evidence="1 2" id="KW-0732">Signal</keyword>
<accession>A0A2P8GGU1</accession>
<name>A0A2P8GGU1_9BACT</name>
<dbReference type="SUPFAM" id="SSF53850">
    <property type="entry name" value="Periplasmic binding protein-like II"/>
    <property type="match status" value="1"/>
</dbReference>
<comment type="caution">
    <text evidence="4">The sequence shown here is derived from an EMBL/GenBank/DDBJ whole genome shotgun (WGS) entry which is preliminary data.</text>
</comment>
<sequence length="307" mass="34252">MMTRIIRRGQIVIISLAVAALLASCGRANKSGEAQDSPTAGTIRISVDETYRPLMEAEIKVFESLYKNAHIIAEYKPEAECFKDLLADSSRLIFVTRDFSEQEKAYFKELKIGPQSLLLAWDGVALITNRSNPDSVLTMDQVRKIMDGSDSTQKHQIVFDNQNSSTVRYVRDSINKGKPLPPNVMAAKTNPEVVDYVAKMKDAIGVIGVSWISDPNDSTSIEFTNKVQVVKVRADYGSDFVKPYQAYIALGSYQLKRGLFYCLKEPYSGLGSGFATFLGSYEGQMIIAKFRLFPARLNVVFREANIK</sequence>
<organism evidence="4 5">
    <name type="scientific">Chitinophaga ginsengisoli</name>
    <dbReference type="NCBI Taxonomy" id="363837"/>
    <lineage>
        <taxon>Bacteria</taxon>
        <taxon>Pseudomonadati</taxon>
        <taxon>Bacteroidota</taxon>
        <taxon>Chitinophagia</taxon>
        <taxon>Chitinophagales</taxon>
        <taxon>Chitinophagaceae</taxon>
        <taxon>Chitinophaga</taxon>
    </lineage>
</organism>
<feature type="signal peptide" evidence="2">
    <location>
        <begin position="1"/>
        <end position="30"/>
    </location>
</feature>
<keyword evidence="5" id="KW-1185">Reference proteome</keyword>
<evidence type="ECO:0000256" key="1">
    <source>
        <dbReference type="ARBA" id="ARBA00022729"/>
    </source>
</evidence>
<dbReference type="EMBL" id="PYGK01000003">
    <property type="protein sequence ID" value="PSL33182.1"/>
    <property type="molecule type" value="Genomic_DNA"/>
</dbReference>
<dbReference type="RefSeq" id="WP_106601515.1">
    <property type="nucleotide sequence ID" value="NZ_PYGK01000003.1"/>
</dbReference>
<evidence type="ECO:0000313" key="4">
    <source>
        <dbReference type="EMBL" id="PSL33182.1"/>
    </source>
</evidence>
<reference evidence="4 5" key="1">
    <citation type="submission" date="2018-03" db="EMBL/GenBank/DDBJ databases">
        <title>Genomic Encyclopedia of Archaeal and Bacterial Type Strains, Phase II (KMG-II): from individual species to whole genera.</title>
        <authorList>
            <person name="Goeker M."/>
        </authorList>
    </citation>
    <scope>NUCLEOTIDE SEQUENCE [LARGE SCALE GENOMIC DNA]</scope>
    <source>
        <strain evidence="4 5">DSM 18107</strain>
    </source>
</reference>
<dbReference type="Proteomes" id="UP000240978">
    <property type="component" value="Unassembled WGS sequence"/>
</dbReference>
<dbReference type="AlphaFoldDB" id="A0A2P8GGU1"/>
<dbReference type="InterPro" id="IPR050811">
    <property type="entry name" value="Phosphate_ABC_transporter"/>
</dbReference>
<dbReference type="InterPro" id="IPR024370">
    <property type="entry name" value="PBP_domain"/>
</dbReference>
<evidence type="ECO:0000256" key="2">
    <source>
        <dbReference type="SAM" id="SignalP"/>
    </source>
</evidence>
<feature type="chain" id="PRO_5015181911" evidence="2">
    <location>
        <begin position="31"/>
        <end position="307"/>
    </location>
</feature>
<dbReference type="Gene3D" id="3.40.190.10">
    <property type="entry name" value="Periplasmic binding protein-like II"/>
    <property type="match status" value="2"/>
</dbReference>
<feature type="domain" description="PBP" evidence="3">
    <location>
        <begin position="33"/>
        <end position="279"/>
    </location>
</feature>
<evidence type="ECO:0000259" key="3">
    <source>
        <dbReference type="Pfam" id="PF12849"/>
    </source>
</evidence>
<gene>
    <name evidence="4" type="ORF">CLV42_103164</name>
</gene>
<dbReference type="Pfam" id="PF12849">
    <property type="entry name" value="PBP_like_2"/>
    <property type="match status" value="1"/>
</dbReference>
<dbReference type="OrthoDB" id="1450880at2"/>
<protein>
    <submittedName>
        <fullName evidence="4">Phosphate ABC transporter substrate-binding protein (PhoT family)</fullName>
    </submittedName>
</protein>